<dbReference type="Pfam" id="PF05088">
    <property type="entry name" value="Bac_GDH_CD"/>
    <property type="match status" value="1"/>
</dbReference>
<dbReference type="Proteomes" id="UP001326613">
    <property type="component" value="Chromosome"/>
</dbReference>
<evidence type="ECO:0000313" key="8">
    <source>
        <dbReference type="Proteomes" id="UP001326613"/>
    </source>
</evidence>
<evidence type="ECO:0000259" key="2">
    <source>
        <dbReference type="Pfam" id="PF05088"/>
    </source>
</evidence>
<dbReference type="Pfam" id="PF21074">
    <property type="entry name" value="GDH_C"/>
    <property type="match status" value="1"/>
</dbReference>
<dbReference type="InterPro" id="IPR028971">
    <property type="entry name" value="NAD-GDH_cat"/>
</dbReference>
<dbReference type="InterPro" id="IPR046346">
    <property type="entry name" value="Aminoacid_DH-like_N_sf"/>
</dbReference>
<proteinExistence type="predicted"/>
<feature type="domain" description="NAD-glutamate dehydrogenase ACT3" evidence="6">
    <location>
        <begin position="553"/>
        <end position="611"/>
    </location>
</feature>
<dbReference type="InterPro" id="IPR036291">
    <property type="entry name" value="NAD(P)-bd_dom_sf"/>
</dbReference>
<feature type="domain" description="NAD-glutamate dehydrogenase N-terminal ACT1" evidence="4">
    <location>
        <begin position="39"/>
        <end position="173"/>
    </location>
</feature>
<evidence type="ECO:0000259" key="3">
    <source>
        <dbReference type="Pfam" id="PF21074"/>
    </source>
</evidence>
<dbReference type="Pfam" id="PF21077">
    <property type="entry name" value="GDH_ACT3"/>
    <property type="match status" value="1"/>
</dbReference>
<dbReference type="EMBL" id="CP112932">
    <property type="protein sequence ID" value="WPY00355.1"/>
    <property type="molecule type" value="Genomic_DNA"/>
</dbReference>
<evidence type="ECO:0000259" key="4">
    <source>
        <dbReference type="Pfam" id="PF21075"/>
    </source>
</evidence>
<accession>A0ABZ0UT26</accession>
<keyword evidence="8" id="KW-1185">Reference proteome</keyword>
<dbReference type="Pfam" id="PF21078">
    <property type="entry name" value="GDH_HM3"/>
    <property type="match status" value="1"/>
</dbReference>
<dbReference type="Gene3D" id="3.40.50.720">
    <property type="entry name" value="NAD(P)-binding Rossmann-like Domain"/>
    <property type="match status" value="1"/>
</dbReference>
<keyword evidence="1" id="KW-0560">Oxidoreductase</keyword>
<dbReference type="Pfam" id="PF21076">
    <property type="entry name" value="GDH_ACT2"/>
    <property type="match status" value="1"/>
</dbReference>
<reference evidence="7 8" key="1">
    <citation type="submission" date="2022-10" db="EMBL/GenBank/DDBJ databases">
        <title>Host association and intracellularity evolved multiple times independently in the Rickettsiales.</title>
        <authorList>
            <person name="Castelli M."/>
            <person name="Nardi T."/>
            <person name="Gammuto L."/>
            <person name="Bellinzona G."/>
            <person name="Sabaneyeva E."/>
            <person name="Potekhin A."/>
            <person name="Serra V."/>
            <person name="Petroni G."/>
            <person name="Sassera D."/>
        </authorList>
    </citation>
    <scope>NUCLEOTIDE SEQUENCE [LARGE SCALE GENOMIC DNA]</scope>
    <source>
        <strain evidence="7 8">Kr 154-4</strain>
    </source>
</reference>
<dbReference type="RefSeq" id="WP_323738430.1">
    <property type="nucleotide sequence ID" value="NZ_CP112932.1"/>
</dbReference>
<protein>
    <submittedName>
        <fullName evidence="7">NAD-specific glutamate dehydrogenase</fullName>
    </submittedName>
</protein>
<dbReference type="InterPro" id="IPR007780">
    <property type="entry name" value="NAD_Glu_DH_bac"/>
</dbReference>
<dbReference type="Pfam" id="PF21075">
    <property type="entry name" value="GDH_ACT1"/>
    <property type="match status" value="1"/>
</dbReference>
<organism evidence="7 8">
    <name type="scientific">Candidatus Trichorickettsia mobilis</name>
    <dbReference type="NCBI Taxonomy" id="1346319"/>
    <lineage>
        <taxon>Bacteria</taxon>
        <taxon>Pseudomonadati</taxon>
        <taxon>Pseudomonadota</taxon>
        <taxon>Alphaproteobacteria</taxon>
        <taxon>Rickettsiales</taxon>
        <taxon>Rickettsiaceae</taxon>
        <taxon>Rickettsieae</taxon>
        <taxon>Candidatus Trichorickettsia</taxon>
    </lineage>
</organism>
<feature type="domain" description="NAD-glutamate dehydrogenase ACT2" evidence="5">
    <location>
        <begin position="399"/>
        <end position="485"/>
    </location>
</feature>
<dbReference type="InterPro" id="IPR049056">
    <property type="entry name" value="NAD_Glu_DH_HM3"/>
</dbReference>
<evidence type="ECO:0000313" key="7">
    <source>
        <dbReference type="EMBL" id="WPY00355.1"/>
    </source>
</evidence>
<dbReference type="InterPro" id="IPR048381">
    <property type="entry name" value="GDH_C"/>
</dbReference>
<dbReference type="InterPro" id="IPR049064">
    <property type="entry name" value="NAD_Glu_DH_ACT3"/>
</dbReference>
<dbReference type="InterPro" id="IPR049059">
    <property type="entry name" value="NAD_Glu_DH_HM1"/>
</dbReference>
<gene>
    <name evidence="7" type="ORF">Trichorick_00228</name>
</gene>
<sequence>MSVTSSLALSRLTCQIPDYQAEILKLIQAKGDDPLYVEFIRQFFIYLPVDYQIREQFELFTNFSDKAFLFFKNRKIGQRKITITQSNLHSDPAITILLINDNKPFIVDSLSCLFTKLALQPRFILHPVIYCTRDGNGELQKIVNKQHNQPAESLLYIKILGNFDQAMISLLDKEINYTLDQVDATYNSWPVLLQKVQSLAKGIKDNKIIYENIGLHSYSAEIVSFLEWLQHNNFTFLGSIDFDISSKNFISEQGATSIWQDNIEELQNIINFSNQNIYQNTLLILGKINRLSPVHRNNLVDYILVKKLDLHGKYTSGTIILGLYGSAIYYQSIINIPILRQKLRFVLDRSEFPLGGYNSKKLKIIIESLPREALIQIDETDLYCMCLHMLSGMMSRKLKLFIQQDWSGAFINVLIFLPKARLTPEIHNSINIYLAAKLKGKILLDNVTEVVQNFSHLFVTLAVQENIEFKVEEIENDVDQLSTSWGESFYHQLCKSFGEYQASLNFKIFEQTFPADYRHKFTATIAVQDLISLQKASSDRHAVFNLIPINNIDFQLKIYSPEKKLILSNILPFIENLGFKAIDEQSFMIAASGNIKESWIYQFLLSAGAPISRNLQELAVNVEDALDKMAGGHLSADSLSKLVVLCGFNWHRIKLLRALTRYLHQTGFAYGKGYVQLTLIKHYNFTELLITLFEAKFNPFTANVDVANQITDQIIAYLDTVTNSTEDKVLRSMLNLLEAMVRTNYYQFIDGTIKSYLSFKFSSKKIKGLPLPLPHAEIFVYSNDFEAIHLRGGKVARGGIRWSDRGEDYRIEVLGLMKAQMTKNAVIVPVGSKGGFVVFFSQDDLSYQDYMTKIIECYKNFLRGLLDITDNIIDSKIIHPKNTIIYDDQDPYLVVAADKGTATFSDYANEVSAEYGFWLRDAFASGGSSGYDHKKMAITAKGAWISVQRHFQEIAINVQTDPITVVGIGDMSGDVFGNGLLSSKSIKLVAAFNHQHIFIDPDPDMDTSFKERLRLFNLPRSKWSDYNVKLISKGGGIFERAAKSIAISTEMKRLLDIQTNALSPEELIKVILQAKVDLIWNGGIGTYIKASYENNFEIGDKTNDNLRCDALDIRATVIAEGGNLGISQQGRIEYSKCGGRINTDFIDNSAGVDCSDHEVNIKIALNNAVVNGTLTIAERDALLVNMTTQVESLVLRDNYEQTQAITISQLSSALNVEMFSQLINVLEEEKLLDRTVEFLPDTAELAKRSIAKEHLTRPELAVLLSYSKMSVCNELVNAKLTEDKYFETYLIDYFPQIMRDKFKTEILSHPLKNEIIRTVVTNKIVNQLSGPIINTIKRETGGVVCDIVRAYTIVCCIFDLDNLWKSIESLGTNVNNTIKIDMFTELAKIMRRGSSWFIRNLEHPIDILKTINDFAEPARHLNSIIASLLLGEAKRKFDDRVEKYTAAGVELRISHAIATVDSLVSAFDIIYVAKQTNISDAEVAKFYFAVGNRFNIDWLRKSCEKQIDDSYWNRLSIQSLKDDLYDKQRRLLVKIINQSPVGNIDLDQWLNNYQGMANIFFNFVEKIKLQEDVNLNMMILANKKFEMFLRKLG</sequence>
<dbReference type="PANTHER" id="PTHR43403:SF1">
    <property type="entry name" value="NAD-SPECIFIC GLUTAMATE DEHYDROGENASE"/>
    <property type="match status" value="1"/>
</dbReference>
<evidence type="ECO:0000259" key="5">
    <source>
        <dbReference type="Pfam" id="PF21076"/>
    </source>
</evidence>
<name>A0ABZ0UT26_9RICK</name>
<dbReference type="InterPro" id="IPR049062">
    <property type="entry name" value="NAD_Glu_DH_ACT2"/>
</dbReference>
<dbReference type="InterPro" id="IPR024727">
    <property type="entry name" value="NAD_Glu_DH_N_ACT1"/>
</dbReference>
<dbReference type="SUPFAM" id="SSF53223">
    <property type="entry name" value="Aminoacid dehydrogenase-like, N-terminal domain"/>
    <property type="match status" value="1"/>
</dbReference>
<dbReference type="SUPFAM" id="SSF51735">
    <property type="entry name" value="NAD(P)-binding Rossmann-fold domains"/>
    <property type="match status" value="1"/>
</dbReference>
<feature type="domain" description="NAD-glutamate dehydrogenase catalytic" evidence="2">
    <location>
        <begin position="714"/>
        <end position="1207"/>
    </location>
</feature>
<dbReference type="PANTHER" id="PTHR43403">
    <property type="entry name" value="NAD-SPECIFIC GLUTAMATE DEHYDROGENASE"/>
    <property type="match status" value="1"/>
</dbReference>
<dbReference type="Pfam" id="PF21073">
    <property type="entry name" value="GDH_HM1"/>
    <property type="match status" value="1"/>
</dbReference>
<feature type="domain" description="NAD-specific glutamate dehydrogenase C-terminal" evidence="3">
    <location>
        <begin position="1253"/>
        <end position="1585"/>
    </location>
</feature>
<evidence type="ECO:0000256" key="1">
    <source>
        <dbReference type="ARBA" id="ARBA00023002"/>
    </source>
</evidence>
<dbReference type="PIRSF" id="PIRSF036761">
    <property type="entry name" value="GDH_Mll4104"/>
    <property type="match status" value="1"/>
</dbReference>
<evidence type="ECO:0000259" key="6">
    <source>
        <dbReference type="Pfam" id="PF21077"/>
    </source>
</evidence>